<gene>
    <name evidence="4" type="ORF">DT065_18160</name>
</gene>
<evidence type="ECO:0000313" key="5">
    <source>
        <dbReference type="Proteomes" id="UP000252100"/>
    </source>
</evidence>
<reference evidence="4 5" key="1">
    <citation type="journal article" date="2018" name="J. Microbiol.">
        <title>Salicibibacter kimchii gen. nov., sp. nov., a moderately halophilic and alkalitolerant bacterium in the family Bacillaceae, isolated from kimchi.</title>
        <authorList>
            <person name="Jang J.Y."/>
            <person name="Oh Y.J."/>
            <person name="Lim S.K."/>
            <person name="Park H.K."/>
            <person name="Lee C."/>
            <person name="Kim J.Y."/>
            <person name="Lee M.A."/>
            <person name="Choi H.J."/>
        </authorList>
    </citation>
    <scope>NUCLEOTIDE SEQUENCE [LARGE SCALE GENOMIC DNA]</scope>
    <source>
        <strain evidence="4 5">NKC1-1</strain>
    </source>
</reference>
<dbReference type="EC" id="4.2.1.17" evidence="4"/>
<sequence>MDELIRSEKPGRGIVLLRLNRPDAANALSRPLLEALQTQLLTIKEDKDTRVVVLAAEGNRVFSAGADLKERAGMSEDEVFAAVGNIKASVNEVAAMPQPIIAALNGSALGGGLELALACDIRIGAIESKYGLPETTLAIVPGAGGTQRLARLIGPGKAKTLIYSGRLLSGKEAEAYGVLEYSAPLEAVEDEALALANTIAGNGPIALRQAKKAIDEGLETQLSTGLEIETAAYEKTVPTTDRLEGIRAFKEKRSPIYKGE</sequence>
<dbReference type="Gene3D" id="3.90.226.10">
    <property type="entry name" value="2-enoyl-CoA Hydratase, Chain A, domain 1"/>
    <property type="match status" value="1"/>
</dbReference>
<dbReference type="SUPFAM" id="SSF52096">
    <property type="entry name" value="ClpP/crotonase"/>
    <property type="match status" value="1"/>
</dbReference>
<proteinExistence type="inferred from homology"/>
<comment type="similarity">
    <text evidence="1 3">Belongs to the enoyl-CoA hydratase/isomerase family.</text>
</comment>
<dbReference type="InterPro" id="IPR014748">
    <property type="entry name" value="Enoyl-CoA_hydra_C"/>
</dbReference>
<keyword evidence="2 4" id="KW-0456">Lyase</keyword>
<dbReference type="Pfam" id="PF00378">
    <property type="entry name" value="ECH_1"/>
    <property type="match status" value="1"/>
</dbReference>
<dbReference type="PANTHER" id="PTHR11941:SF54">
    <property type="entry name" value="ENOYL-COA HYDRATASE, MITOCHONDRIAL"/>
    <property type="match status" value="1"/>
</dbReference>
<dbReference type="InterPro" id="IPR018376">
    <property type="entry name" value="Enoyl-CoA_hyd/isom_CS"/>
</dbReference>
<dbReference type="EMBL" id="CP031092">
    <property type="protein sequence ID" value="AXF57703.1"/>
    <property type="molecule type" value="Genomic_DNA"/>
</dbReference>
<organism evidence="4 5">
    <name type="scientific">Salicibibacter kimchii</name>
    <dbReference type="NCBI Taxonomy" id="2099786"/>
    <lineage>
        <taxon>Bacteria</taxon>
        <taxon>Bacillati</taxon>
        <taxon>Bacillota</taxon>
        <taxon>Bacilli</taxon>
        <taxon>Bacillales</taxon>
        <taxon>Bacillaceae</taxon>
        <taxon>Salicibibacter</taxon>
    </lineage>
</organism>
<dbReference type="FunFam" id="3.90.226.10:FF:000009">
    <property type="entry name" value="Carnitinyl-CoA dehydratase"/>
    <property type="match status" value="1"/>
</dbReference>
<evidence type="ECO:0000256" key="2">
    <source>
        <dbReference type="ARBA" id="ARBA00023239"/>
    </source>
</evidence>
<keyword evidence="5" id="KW-1185">Reference proteome</keyword>
<dbReference type="GO" id="GO:0006635">
    <property type="term" value="P:fatty acid beta-oxidation"/>
    <property type="evidence" value="ECO:0007669"/>
    <property type="project" value="TreeGrafter"/>
</dbReference>
<dbReference type="Proteomes" id="UP000252100">
    <property type="component" value="Chromosome"/>
</dbReference>
<dbReference type="GO" id="GO:0004300">
    <property type="term" value="F:enoyl-CoA hydratase activity"/>
    <property type="evidence" value="ECO:0007669"/>
    <property type="project" value="UniProtKB-EC"/>
</dbReference>
<evidence type="ECO:0000313" key="4">
    <source>
        <dbReference type="EMBL" id="AXF57703.1"/>
    </source>
</evidence>
<accession>A0A345C3C2</accession>
<dbReference type="FunFam" id="1.10.12.10:FF:000001">
    <property type="entry name" value="Probable enoyl-CoA hydratase, mitochondrial"/>
    <property type="match status" value="1"/>
</dbReference>
<dbReference type="CDD" id="cd06558">
    <property type="entry name" value="crotonase-like"/>
    <property type="match status" value="1"/>
</dbReference>
<dbReference type="RefSeq" id="WP_114375765.1">
    <property type="nucleotide sequence ID" value="NZ_CP031092.1"/>
</dbReference>
<protein>
    <submittedName>
        <fullName evidence="4">Enoyl-CoA hydratase</fullName>
        <ecNumber evidence="4">4.2.1.17</ecNumber>
    </submittedName>
</protein>
<dbReference type="AlphaFoldDB" id="A0A345C3C2"/>
<dbReference type="PROSITE" id="PS00166">
    <property type="entry name" value="ENOYL_COA_HYDRATASE"/>
    <property type="match status" value="1"/>
</dbReference>
<dbReference type="KEGG" id="rue:DT065_18160"/>
<dbReference type="InterPro" id="IPR029045">
    <property type="entry name" value="ClpP/crotonase-like_dom_sf"/>
</dbReference>
<evidence type="ECO:0000256" key="3">
    <source>
        <dbReference type="RuleBase" id="RU003707"/>
    </source>
</evidence>
<evidence type="ECO:0000256" key="1">
    <source>
        <dbReference type="ARBA" id="ARBA00005254"/>
    </source>
</evidence>
<name>A0A345C3C2_9BACI</name>
<dbReference type="InterPro" id="IPR001753">
    <property type="entry name" value="Enoyl-CoA_hydra/iso"/>
</dbReference>
<dbReference type="OrthoDB" id="9775794at2"/>
<dbReference type="Gene3D" id="1.10.12.10">
    <property type="entry name" value="Lyase 2-enoyl-coa Hydratase, Chain A, domain 2"/>
    <property type="match status" value="1"/>
</dbReference>
<dbReference type="PANTHER" id="PTHR11941">
    <property type="entry name" value="ENOYL-COA HYDRATASE-RELATED"/>
    <property type="match status" value="1"/>
</dbReference>